<dbReference type="FunFam" id="2.60.40.10:FF:000032">
    <property type="entry name" value="palladin isoform X1"/>
    <property type="match status" value="1"/>
</dbReference>
<dbReference type="GO" id="GO:0005886">
    <property type="term" value="C:plasma membrane"/>
    <property type="evidence" value="ECO:0007669"/>
    <property type="project" value="TreeGrafter"/>
</dbReference>
<keyword evidence="5" id="KW-0130">Cell adhesion</keyword>
<organism evidence="16 17">
    <name type="scientific">Salarias fasciatus</name>
    <name type="common">Jewelled blenny</name>
    <name type="synonym">Blennius fasciatus</name>
    <dbReference type="NCBI Taxonomy" id="181472"/>
    <lineage>
        <taxon>Eukaryota</taxon>
        <taxon>Metazoa</taxon>
        <taxon>Chordata</taxon>
        <taxon>Craniata</taxon>
        <taxon>Vertebrata</taxon>
        <taxon>Euteleostomi</taxon>
        <taxon>Actinopterygii</taxon>
        <taxon>Neopterygii</taxon>
        <taxon>Teleostei</taxon>
        <taxon>Neoteleostei</taxon>
        <taxon>Acanthomorphata</taxon>
        <taxon>Ovalentaria</taxon>
        <taxon>Blenniimorphae</taxon>
        <taxon>Blenniiformes</taxon>
        <taxon>Blennioidei</taxon>
        <taxon>Blenniidae</taxon>
        <taxon>Salariinae</taxon>
        <taxon>Salarias</taxon>
    </lineage>
</organism>
<dbReference type="InterPro" id="IPR003961">
    <property type="entry name" value="FN3_dom"/>
</dbReference>
<dbReference type="OMA" id="SATFMLH"/>
<dbReference type="Gene3D" id="2.60.40.10">
    <property type="entry name" value="Immunoglobulins"/>
    <property type="match status" value="6"/>
</dbReference>
<evidence type="ECO:0000256" key="13">
    <source>
        <dbReference type="SAM" id="SignalP"/>
    </source>
</evidence>
<dbReference type="Ensembl" id="ENSSFAT00005008968.1">
    <property type="protein sequence ID" value="ENSSFAP00005008553.1"/>
    <property type="gene ID" value="ENSSFAG00005004972.1"/>
</dbReference>
<dbReference type="InterPro" id="IPR003599">
    <property type="entry name" value="Ig_sub"/>
</dbReference>
<dbReference type="GO" id="GO:0007156">
    <property type="term" value="P:homophilic cell adhesion via plasma membrane adhesion molecules"/>
    <property type="evidence" value="ECO:0007669"/>
    <property type="project" value="TreeGrafter"/>
</dbReference>
<dbReference type="CDD" id="cd00063">
    <property type="entry name" value="FN3"/>
    <property type="match status" value="2"/>
</dbReference>
<evidence type="ECO:0000256" key="10">
    <source>
        <dbReference type="ARBA" id="ARBA00023319"/>
    </source>
</evidence>
<dbReference type="PROSITE" id="PS50835">
    <property type="entry name" value="IG_LIKE"/>
    <property type="match status" value="4"/>
</dbReference>
<dbReference type="OrthoDB" id="504170at2759"/>
<evidence type="ECO:0000259" key="15">
    <source>
        <dbReference type="PROSITE" id="PS50853"/>
    </source>
</evidence>
<keyword evidence="7 12" id="KW-0472">Membrane</keyword>
<dbReference type="GO" id="GO:0030424">
    <property type="term" value="C:axon"/>
    <property type="evidence" value="ECO:0007669"/>
    <property type="project" value="TreeGrafter"/>
</dbReference>
<dbReference type="SMART" id="SM00060">
    <property type="entry name" value="FN3"/>
    <property type="match status" value="2"/>
</dbReference>
<dbReference type="PROSITE" id="PS50853">
    <property type="entry name" value="FN3"/>
    <property type="match status" value="2"/>
</dbReference>
<evidence type="ECO:0000256" key="9">
    <source>
        <dbReference type="ARBA" id="ARBA00023180"/>
    </source>
</evidence>
<dbReference type="Pfam" id="PF00041">
    <property type="entry name" value="fn3"/>
    <property type="match status" value="2"/>
</dbReference>
<keyword evidence="9" id="KW-0325">Glycoprotein</keyword>
<dbReference type="InterPro" id="IPR036116">
    <property type="entry name" value="FN3_sf"/>
</dbReference>
<keyword evidence="17" id="KW-1185">Reference proteome</keyword>
<dbReference type="InterPro" id="IPR009138">
    <property type="entry name" value="Neural_cell_adh"/>
</dbReference>
<dbReference type="GO" id="GO:0050808">
    <property type="term" value="P:synapse organization"/>
    <property type="evidence" value="ECO:0007669"/>
    <property type="project" value="TreeGrafter"/>
</dbReference>
<dbReference type="PANTHER" id="PTHR45080">
    <property type="entry name" value="CONTACTIN 5"/>
    <property type="match status" value="1"/>
</dbReference>
<feature type="region of interest" description="Disordered" evidence="11">
    <location>
        <begin position="681"/>
        <end position="701"/>
    </location>
</feature>
<sequence length="701" mass="76972">MMNQSALIVRMLLLLLLLVYSSDAKMSIVNTKQDFHVGEEILLLCKAGGEGDITWKKDGEDVDDEEIVHKVDEGSSKIIIKKATMQDAGRYTCLCEFDNGHQDEVQTLLYVHEGPTFGTTTTYHEFLEGTEGVVPCLVMGQPAVDVRWIRNEKEISSAAGKHMRQMPDNTLLIENVKREDAGTYYCHAQIKGRQISKELTVSVVVNAPPTVHLREEVKKVIAGPETNVSLLCLVDGHPKPNINWTVPVTFDPSHHQFNSDRSQLTIQSVARADYGEYVCTATNKIAESSATIMLHVFEAPEVFVSTEQQHVSLGGRVSVSCNVSGHPQPQLHWLNKQNGRTLTSSSDRVRVRDGVMSIDDLMPSDGGLYSCMAVSTTGNASRDVAIFTQPDSPHYVTASPGLASVLFSLKMPPINGGTPITSYVMQWRENPTEQWKEITVPASDLLAITNLRPYTMYTVRLAALNAVGLGPFSDDHSVRTMGMRGEPDSPVLSSDKMKVESNSFSVPFKQTDNGGTPVQHFSIRYRQDKEGAEWKERQLPSDTDSILLEDLAFGSNYQLEVTAVNANGSSFPASFNFTIAEQSVSSRSMTKGSVVGIVMVIFLVVLLVVDATCCYTNRCGLLMSIAVKLFGRKVPGIKNIEEGEGNNKGELNLKGVSTMRDGMQGSLAKEAGRITEVTCDKAPLTKHEKTQPDRELPHAEA</sequence>
<evidence type="ECO:0000259" key="14">
    <source>
        <dbReference type="PROSITE" id="PS50835"/>
    </source>
</evidence>
<dbReference type="GO" id="GO:0008046">
    <property type="term" value="F:axon guidance receptor activity"/>
    <property type="evidence" value="ECO:0007669"/>
    <property type="project" value="TreeGrafter"/>
</dbReference>
<keyword evidence="4" id="KW-0677">Repeat</keyword>
<evidence type="ECO:0000313" key="16">
    <source>
        <dbReference type="Ensembl" id="ENSSFAP00005008553.1"/>
    </source>
</evidence>
<dbReference type="Proteomes" id="UP000472267">
    <property type="component" value="Chromosome 11"/>
</dbReference>
<dbReference type="CDD" id="cd00096">
    <property type="entry name" value="Ig"/>
    <property type="match status" value="1"/>
</dbReference>
<evidence type="ECO:0000256" key="2">
    <source>
        <dbReference type="ARBA" id="ARBA00022692"/>
    </source>
</evidence>
<keyword evidence="2 12" id="KW-0812">Transmembrane</keyword>
<dbReference type="SUPFAM" id="SSF49265">
    <property type="entry name" value="Fibronectin type III"/>
    <property type="match status" value="1"/>
</dbReference>
<evidence type="ECO:0000256" key="12">
    <source>
        <dbReference type="SAM" id="Phobius"/>
    </source>
</evidence>
<evidence type="ECO:0000313" key="17">
    <source>
        <dbReference type="Proteomes" id="UP000472267"/>
    </source>
</evidence>
<dbReference type="SMART" id="SM00408">
    <property type="entry name" value="IGc2"/>
    <property type="match status" value="4"/>
</dbReference>
<evidence type="ECO:0000256" key="4">
    <source>
        <dbReference type="ARBA" id="ARBA00022737"/>
    </source>
</evidence>
<keyword evidence="8" id="KW-1015">Disulfide bond</keyword>
<feature type="signal peptide" evidence="13">
    <location>
        <begin position="1"/>
        <end position="24"/>
    </location>
</feature>
<feature type="domain" description="Ig-like" evidence="14">
    <location>
        <begin position="24"/>
        <end position="93"/>
    </location>
</feature>
<feature type="domain" description="Ig-like" evidence="14">
    <location>
        <begin position="300"/>
        <end position="387"/>
    </location>
</feature>
<accession>A0A672FPC3</accession>
<dbReference type="Pfam" id="PF13927">
    <property type="entry name" value="Ig_3"/>
    <property type="match status" value="2"/>
</dbReference>
<feature type="domain" description="Fibronectin type-III" evidence="15">
    <location>
        <begin position="486"/>
        <end position="582"/>
    </location>
</feature>
<dbReference type="InterPro" id="IPR007110">
    <property type="entry name" value="Ig-like_dom"/>
</dbReference>
<feature type="chain" id="PRO_5025577609" evidence="13">
    <location>
        <begin position="25"/>
        <end position="701"/>
    </location>
</feature>
<evidence type="ECO:0000256" key="5">
    <source>
        <dbReference type="ARBA" id="ARBA00022889"/>
    </source>
</evidence>
<feature type="domain" description="Ig-like" evidence="14">
    <location>
        <begin position="209"/>
        <end position="293"/>
    </location>
</feature>
<keyword evidence="3 13" id="KW-0732">Signal</keyword>
<dbReference type="PANTHER" id="PTHR45080:SF29">
    <property type="entry name" value="NEURAL CELL ADHESION MOLECULE 1-LIKE ISOFORM X1"/>
    <property type="match status" value="1"/>
</dbReference>
<gene>
    <name evidence="16" type="primary">ncam3</name>
</gene>
<feature type="domain" description="Ig-like" evidence="14">
    <location>
        <begin position="115"/>
        <end position="202"/>
    </location>
</feature>
<reference evidence="16" key="3">
    <citation type="submission" date="2025-09" db="UniProtKB">
        <authorList>
            <consortium name="Ensembl"/>
        </authorList>
    </citation>
    <scope>IDENTIFICATION</scope>
</reference>
<proteinExistence type="predicted"/>
<dbReference type="SMART" id="SM00409">
    <property type="entry name" value="IG"/>
    <property type="match status" value="4"/>
</dbReference>
<keyword evidence="6 12" id="KW-1133">Transmembrane helix</keyword>
<dbReference type="InterPro" id="IPR013098">
    <property type="entry name" value="Ig_I-set"/>
</dbReference>
<evidence type="ECO:0000256" key="6">
    <source>
        <dbReference type="ARBA" id="ARBA00022989"/>
    </source>
</evidence>
<feature type="transmembrane region" description="Helical" evidence="12">
    <location>
        <begin position="594"/>
        <end position="615"/>
    </location>
</feature>
<dbReference type="InterPro" id="IPR003598">
    <property type="entry name" value="Ig_sub2"/>
</dbReference>
<evidence type="ECO:0000256" key="3">
    <source>
        <dbReference type="ARBA" id="ARBA00022729"/>
    </source>
</evidence>
<dbReference type="InterPro" id="IPR013783">
    <property type="entry name" value="Ig-like_fold"/>
</dbReference>
<feature type="compositionally biased region" description="Basic and acidic residues" evidence="11">
    <location>
        <begin position="683"/>
        <end position="701"/>
    </location>
</feature>
<dbReference type="InterPro" id="IPR050958">
    <property type="entry name" value="Cell_Adh-Cytoskel_Orgn"/>
</dbReference>
<reference evidence="16" key="1">
    <citation type="submission" date="2019-06" db="EMBL/GenBank/DDBJ databases">
        <authorList>
            <consortium name="Wellcome Sanger Institute Data Sharing"/>
        </authorList>
    </citation>
    <scope>NUCLEOTIDE SEQUENCE [LARGE SCALE GENOMIC DNA]</scope>
</reference>
<dbReference type="SUPFAM" id="SSF48726">
    <property type="entry name" value="Immunoglobulin"/>
    <property type="match status" value="4"/>
</dbReference>
<feature type="domain" description="Fibronectin type-III" evidence="15">
    <location>
        <begin position="389"/>
        <end position="483"/>
    </location>
</feature>
<keyword evidence="10" id="KW-0393">Immunoglobulin domain</keyword>
<protein>
    <submittedName>
        <fullName evidence="16">Neural cell adhesion molecule 1-like</fullName>
    </submittedName>
</protein>
<dbReference type="AlphaFoldDB" id="A0A672FPC3"/>
<dbReference type="Pfam" id="PF07679">
    <property type="entry name" value="I-set"/>
    <property type="match status" value="2"/>
</dbReference>
<evidence type="ECO:0000256" key="11">
    <source>
        <dbReference type="SAM" id="MobiDB-lite"/>
    </source>
</evidence>
<dbReference type="InParanoid" id="A0A672FPC3"/>
<name>A0A672FPC3_SALFA</name>
<evidence type="ECO:0000256" key="1">
    <source>
        <dbReference type="ARBA" id="ARBA00004167"/>
    </source>
</evidence>
<dbReference type="PRINTS" id="PR01838">
    <property type="entry name" value="NCAMFAMILY"/>
</dbReference>
<evidence type="ECO:0000256" key="7">
    <source>
        <dbReference type="ARBA" id="ARBA00023136"/>
    </source>
</evidence>
<evidence type="ECO:0000256" key="8">
    <source>
        <dbReference type="ARBA" id="ARBA00023157"/>
    </source>
</evidence>
<dbReference type="GO" id="GO:0043025">
    <property type="term" value="C:neuronal cell body"/>
    <property type="evidence" value="ECO:0007669"/>
    <property type="project" value="TreeGrafter"/>
</dbReference>
<comment type="subcellular location">
    <subcellularLocation>
        <location evidence="1">Membrane</location>
        <topology evidence="1">Single-pass membrane protein</topology>
    </subcellularLocation>
</comment>
<dbReference type="InterPro" id="IPR036179">
    <property type="entry name" value="Ig-like_dom_sf"/>
</dbReference>
<reference evidence="16" key="2">
    <citation type="submission" date="2025-08" db="UniProtKB">
        <authorList>
            <consortium name="Ensembl"/>
        </authorList>
    </citation>
    <scope>IDENTIFICATION</scope>
</reference>